<reference evidence="3" key="1">
    <citation type="journal article" date="2012" name="PLoS Genet.">
        <title>Comparative analysis of the genomes of two field isolates of the rice blast fungus Magnaporthe oryzae.</title>
        <authorList>
            <person name="Xue M."/>
            <person name="Yang J."/>
            <person name="Li Z."/>
            <person name="Hu S."/>
            <person name="Yao N."/>
            <person name="Dean R.A."/>
            <person name="Zhao W."/>
            <person name="Shen M."/>
            <person name="Zhang H."/>
            <person name="Li C."/>
            <person name="Liu L."/>
            <person name="Cao L."/>
            <person name="Xu X."/>
            <person name="Xing Y."/>
            <person name="Hsiang T."/>
            <person name="Zhang Z."/>
            <person name="Xu J.R."/>
            <person name="Peng Y.L."/>
        </authorList>
    </citation>
    <scope>NUCLEOTIDE SEQUENCE</scope>
    <source>
        <strain evidence="3">Y34</strain>
    </source>
</reference>
<feature type="region of interest" description="Disordered" evidence="2">
    <location>
        <begin position="23"/>
        <end position="47"/>
    </location>
</feature>
<sequence length="422" mass="44938">MIPARLATRSGGSLVARLPRQAASHARGARQIRFQSTSQSSSSSSTSATNHVAAGAVGGLVAAGALYGAYSMSPTGKMAKQINKTAKDAESKYNEAASKLREKAPSSADEAIESMKKLALSYAAFIPGAKGYVEAAFADVKKVQENHGEEVDSIVQDAYKRLQTASKSGFSMDTASQAWDILADVSAKLAKLAGDAAGDVLDNHPELKDKIGGNVDKLKSMGEQYGPEAKKMADETWSQVKDIVAGGLSADNIAKAKKLVDDKVQQVQKLGDEAWKKGLEQVKPLLEKNPKIKELVENNADALKKGNVMELFNKAKSAVESGDTGDLEKYVKQAVDKAQSVAGSGKDSIAGSLEQYLGKIPNGPETLAKLQQLGEVAAKHKDEGEKLLKETIEELKQVLEKKAEQAEQIKNKAQDDAKKANK</sequence>
<evidence type="ECO:0000313" key="3">
    <source>
        <dbReference type="EMBL" id="ELQ44929.1"/>
    </source>
</evidence>
<dbReference type="EMBL" id="JH793122">
    <property type="protein sequence ID" value="ELQ44929.1"/>
    <property type="molecule type" value="Genomic_DNA"/>
</dbReference>
<dbReference type="AlphaFoldDB" id="A0AA97PS64"/>
<feature type="coiled-coil region" evidence="1">
    <location>
        <begin position="381"/>
        <end position="419"/>
    </location>
</feature>
<name>A0AA97PS64_PYRO3</name>
<feature type="compositionally biased region" description="Low complexity" evidence="2">
    <location>
        <begin position="35"/>
        <end position="47"/>
    </location>
</feature>
<gene>
    <name evidence="3" type="ORF">OOU_Y34scaffold00034g4</name>
</gene>
<accession>A0AA97PS64</accession>
<organism evidence="3">
    <name type="scientific">Pyricularia oryzae (strain Y34)</name>
    <name type="common">Rice blast fungus</name>
    <name type="synonym">Magnaporthe oryzae</name>
    <dbReference type="NCBI Taxonomy" id="1143189"/>
    <lineage>
        <taxon>Eukaryota</taxon>
        <taxon>Fungi</taxon>
        <taxon>Dikarya</taxon>
        <taxon>Ascomycota</taxon>
        <taxon>Pezizomycotina</taxon>
        <taxon>Sordariomycetes</taxon>
        <taxon>Sordariomycetidae</taxon>
        <taxon>Magnaporthales</taxon>
        <taxon>Pyriculariaceae</taxon>
        <taxon>Pyricularia</taxon>
    </lineage>
</organism>
<evidence type="ECO:0000256" key="1">
    <source>
        <dbReference type="SAM" id="Coils"/>
    </source>
</evidence>
<protein>
    <submittedName>
        <fullName evidence="3">Uncharacterized protein</fullName>
    </submittedName>
</protein>
<dbReference type="Proteomes" id="UP000011086">
    <property type="component" value="Unassembled WGS sequence"/>
</dbReference>
<proteinExistence type="predicted"/>
<keyword evidence="1" id="KW-0175">Coiled coil</keyword>
<evidence type="ECO:0000256" key="2">
    <source>
        <dbReference type="SAM" id="MobiDB-lite"/>
    </source>
</evidence>